<dbReference type="PANTHER" id="PTHR11079:SF162">
    <property type="entry name" value="RIBOFLAVIN BIOSYNTHESIS PROTEIN PYRD, CHLOROPLASTIC"/>
    <property type="match status" value="1"/>
</dbReference>
<organism evidence="4 5">
    <name type="scientific">Kistimonas scapharcae</name>
    <dbReference type="NCBI Taxonomy" id="1036133"/>
    <lineage>
        <taxon>Bacteria</taxon>
        <taxon>Pseudomonadati</taxon>
        <taxon>Pseudomonadota</taxon>
        <taxon>Gammaproteobacteria</taxon>
        <taxon>Oceanospirillales</taxon>
        <taxon>Endozoicomonadaceae</taxon>
        <taxon>Kistimonas</taxon>
    </lineage>
</organism>
<keyword evidence="2" id="KW-0862">Zinc</keyword>
<dbReference type="PANTHER" id="PTHR11079">
    <property type="entry name" value="CYTOSINE DEAMINASE FAMILY MEMBER"/>
    <property type="match status" value="1"/>
</dbReference>
<reference evidence="5" key="1">
    <citation type="journal article" date="2019" name="Int. J. Syst. Evol. Microbiol.">
        <title>The Global Catalogue of Microorganisms (GCM) 10K type strain sequencing project: providing services to taxonomists for standard genome sequencing and annotation.</title>
        <authorList>
            <consortium name="The Broad Institute Genomics Platform"/>
            <consortium name="The Broad Institute Genome Sequencing Center for Infectious Disease"/>
            <person name="Wu L."/>
            <person name="Ma J."/>
        </authorList>
    </citation>
    <scope>NUCLEOTIDE SEQUENCE [LARGE SCALE GENOMIC DNA]</scope>
    <source>
        <strain evidence="5">JCM 17805</strain>
    </source>
</reference>
<sequence length="197" mass="21754">MTSQTFSLALPAWAEREHSLLPEYLPSLEERMSAVIRFSRLNIEHNTGGPFAAGVFERNSGRRMIIGVNRVMDSHCSSAHAEVMALSLAQKALGQWDLGSAGLPAYQLVVNWRPCVMCYGAVLWSGIRSLVVAGSGPELEQITGFDEGPIHPDWKGEFKKRGIDVTDNILTNEAIAVFRQFRDEGHVVYNARQGEPA</sequence>
<evidence type="ECO:0000256" key="1">
    <source>
        <dbReference type="ARBA" id="ARBA00022723"/>
    </source>
</evidence>
<accession>A0ABP8V9A2</accession>
<evidence type="ECO:0000313" key="4">
    <source>
        <dbReference type="EMBL" id="GAA4651590.1"/>
    </source>
</evidence>
<dbReference type="Gene3D" id="3.40.140.10">
    <property type="entry name" value="Cytidine Deaminase, domain 2"/>
    <property type="match status" value="1"/>
</dbReference>
<dbReference type="PROSITE" id="PS51747">
    <property type="entry name" value="CYT_DCMP_DEAMINASES_2"/>
    <property type="match status" value="1"/>
</dbReference>
<proteinExistence type="predicted"/>
<dbReference type="PROSITE" id="PS00903">
    <property type="entry name" value="CYT_DCMP_DEAMINASES_1"/>
    <property type="match status" value="1"/>
</dbReference>
<dbReference type="InterPro" id="IPR016192">
    <property type="entry name" value="APOBEC/CMP_deaminase_Zn-bd"/>
</dbReference>
<dbReference type="Proteomes" id="UP001500604">
    <property type="component" value="Unassembled WGS sequence"/>
</dbReference>
<evidence type="ECO:0000256" key="2">
    <source>
        <dbReference type="ARBA" id="ARBA00022833"/>
    </source>
</evidence>
<evidence type="ECO:0000259" key="3">
    <source>
        <dbReference type="PROSITE" id="PS51747"/>
    </source>
</evidence>
<gene>
    <name evidence="4" type="ORF">GCM10023116_38740</name>
</gene>
<keyword evidence="5" id="KW-1185">Reference proteome</keyword>
<dbReference type="InterPro" id="IPR002125">
    <property type="entry name" value="CMP_dCMP_dom"/>
</dbReference>
<dbReference type="CDD" id="cd01285">
    <property type="entry name" value="nucleoside_deaminase"/>
    <property type="match status" value="1"/>
</dbReference>
<dbReference type="Pfam" id="PF00383">
    <property type="entry name" value="dCMP_cyt_deam_1"/>
    <property type="match status" value="1"/>
</dbReference>
<evidence type="ECO:0000313" key="5">
    <source>
        <dbReference type="Proteomes" id="UP001500604"/>
    </source>
</evidence>
<dbReference type="SUPFAM" id="SSF53927">
    <property type="entry name" value="Cytidine deaminase-like"/>
    <property type="match status" value="1"/>
</dbReference>
<feature type="domain" description="CMP/dCMP-type deaminase" evidence="3">
    <location>
        <begin position="26"/>
        <end position="147"/>
    </location>
</feature>
<protein>
    <submittedName>
        <fullName evidence="4">Nucleoside deaminase</fullName>
    </submittedName>
</protein>
<dbReference type="InterPro" id="IPR016193">
    <property type="entry name" value="Cytidine_deaminase-like"/>
</dbReference>
<comment type="caution">
    <text evidence="4">The sequence shown here is derived from an EMBL/GenBank/DDBJ whole genome shotgun (WGS) entry which is preliminary data.</text>
</comment>
<dbReference type="EMBL" id="BAABFL010000457">
    <property type="protein sequence ID" value="GAA4651590.1"/>
    <property type="molecule type" value="Genomic_DNA"/>
</dbReference>
<name>A0ABP8V9A2_9GAMM</name>
<dbReference type="RefSeq" id="WP_345197996.1">
    <property type="nucleotide sequence ID" value="NZ_BAABFL010000457.1"/>
</dbReference>
<keyword evidence="1" id="KW-0479">Metal-binding</keyword>